<comment type="caution">
    <text evidence="6">The sequence shown here is derived from an EMBL/GenBank/DDBJ whole genome shotgun (WGS) entry which is preliminary data.</text>
</comment>
<name>A0A3M6UNV1_POCDA</name>
<keyword evidence="2" id="KW-0677">Repeat</keyword>
<dbReference type="SUPFAM" id="SSF52047">
    <property type="entry name" value="RNI-like"/>
    <property type="match status" value="1"/>
</dbReference>
<dbReference type="PANTHER" id="PTHR13318">
    <property type="entry name" value="PARTNER OF PAIRED, ISOFORM B-RELATED"/>
    <property type="match status" value="1"/>
</dbReference>
<evidence type="ECO:0000313" key="7">
    <source>
        <dbReference type="Proteomes" id="UP000275408"/>
    </source>
</evidence>
<sequence length="1243" mass="137249">ESLQENQDATELIFKNCQALSLDNVESFLEDINSDLDALTIHNCQLFDDECAAKISEHCTKLSRISFTGCCKVLTSVGISSFIKNCPNLKCVTIMSTESDDDNDSNNNDDERSWTLGDDLFASFLQRTDLILEQFALSGFENVTTNALKHFLEHVGSNIKVLDLSELQAITDEVIEKVVDTCPSLEDVCLSHCKLTDQGINRFCAKCRALQSVNFSGCQDITDDSVIALSTNCSSLRKVQLSWCVKLTEKSLDALVTNCQDLTFVDMSQCTIRHLPFEILEHFSLQEIKVEGCKGLRCPPLDIANKGLESCRQFLKKCNLQSLCRMTFLGNQGSGKTSLMLSLPTMSQSVADTSTEGVHVGTWRPFKSGKESIDLGTDIQKKMLSLTVDMWDCGGRTCLQGVHPLFLCEQALYAIVFDIHDPFKLESVVSWMLLMRSKAPTSPFIVVGTHADDADDRQELSKQVIQAVKKADSQCRQEYQAEIDTLRDLGQEKCVESRVNRLQNLVENWSKLPENVYFVSTLKGKGMLELQHAISETLLDGQLFPHLAEEISNSIVYLYSSILQLRENNSVLLSWDHYLQVASDAGVTDADIEQTTAVLEYKGCILVLNIPSSQHTQGPSKIVCVNPSALLNCMAGVLCETDPREYVPQFVKAGKVEKFWPTGARPNEWTLRAAIDDIVTKGLVRESVVPLCFQIPSLLDEEELQNIISLLRSLGFLVEGAPKGNYDVELVMSQYKSCSVFKRYYVPLMTKLPEELKDTTVWPSSPPDGTIQVGWRYKFRDLVTVDCTKMLIGACANLKPSCEVCAYWNSGVILKVGPVTVRMSRNNSTLDVIGRCKVTNGSKQALNMMWFVLAKFFYGIETLLMNFKGVCPMVLVPIIGCNRPKHKPLYELVSDYNSQLSHHTNYRWFIPPAALDAEEHAEIPSDTVSWLANIACKSLLYISYHADQQHEVKLLKQSLDLAGFDCVGDWILAGKTGQELNEKRRNLIAGSSLFLAFITPQYLGWCRASQEVNKALSHTKPLVSVLFDKSTWDSEGNELGALLKNRGVCLDLSAGSGSALSHQYNQGQVNELISHCYGVLYGTGDIHPPEPPRTPEHETQVLNNANLESSTTVDIRTDTAATKAKKSVEFSDLQTTKTEKATKDCELDDQIRRMAASAVAAAIAGATAKQIANSKHSTPAIKAASAAAEVAQAVVDGKSDAAAQAVTKVAKIVEDETSRVNTTSTQNGSATRPAPKSTTCVLL</sequence>
<dbReference type="GO" id="GO:0019005">
    <property type="term" value="C:SCF ubiquitin ligase complex"/>
    <property type="evidence" value="ECO:0007669"/>
    <property type="project" value="TreeGrafter"/>
</dbReference>
<dbReference type="InterPro" id="IPR032675">
    <property type="entry name" value="LRR_dom_sf"/>
</dbReference>
<reference evidence="6 7" key="1">
    <citation type="journal article" date="2018" name="Sci. Rep.">
        <title>Comparative analysis of the Pocillopora damicornis genome highlights role of immune system in coral evolution.</title>
        <authorList>
            <person name="Cunning R."/>
            <person name="Bay R.A."/>
            <person name="Gillette P."/>
            <person name="Baker A.C."/>
            <person name="Traylor-Knowles N."/>
        </authorList>
    </citation>
    <scope>NUCLEOTIDE SEQUENCE [LARGE SCALE GENOMIC DNA]</scope>
    <source>
        <strain evidence="6">RSMAS</strain>
        <tissue evidence="6">Whole animal</tissue>
    </source>
</reference>
<evidence type="ECO:0000256" key="4">
    <source>
        <dbReference type="SAM" id="MobiDB-lite"/>
    </source>
</evidence>
<dbReference type="Proteomes" id="UP000275408">
    <property type="component" value="Unassembled WGS sequence"/>
</dbReference>
<dbReference type="OrthoDB" id="10257471at2759"/>
<dbReference type="InterPro" id="IPR000157">
    <property type="entry name" value="TIR_dom"/>
</dbReference>
<protein>
    <recommendedName>
        <fullName evidence="5">Roc domain-containing protein</fullName>
    </recommendedName>
</protein>
<dbReference type="InterPro" id="IPR027417">
    <property type="entry name" value="P-loop_NTPase"/>
</dbReference>
<proteinExistence type="inferred from homology"/>
<dbReference type="GO" id="GO:0007165">
    <property type="term" value="P:signal transduction"/>
    <property type="evidence" value="ECO:0007669"/>
    <property type="project" value="InterPro"/>
</dbReference>
<dbReference type="Gene3D" id="3.80.10.10">
    <property type="entry name" value="Ribonuclease Inhibitor"/>
    <property type="match status" value="1"/>
</dbReference>
<dbReference type="InterPro" id="IPR006553">
    <property type="entry name" value="Leu-rich_rpt_Cys-con_subtyp"/>
</dbReference>
<dbReference type="GO" id="GO:0000166">
    <property type="term" value="F:nucleotide binding"/>
    <property type="evidence" value="ECO:0007669"/>
    <property type="project" value="UniProtKB-KW"/>
</dbReference>
<feature type="domain" description="Roc" evidence="5">
    <location>
        <begin position="317"/>
        <end position="541"/>
    </location>
</feature>
<evidence type="ECO:0000256" key="1">
    <source>
        <dbReference type="ARBA" id="ARBA00009634"/>
    </source>
</evidence>
<dbReference type="Pfam" id="PF13676">
    <property type="entry name" value="TIR_2"/>
    <property type="match status" value="1"/>
</dbReference>
<feature type="region of interest" description="Disordered" evidence="4">
    <location>
        <begin position="1218"/>
        <end position="1237"/>
    </location>
</feature>
<dbReference type="SMART" id="SM00367">
    <property type="entry name" value="LRR_CC"/>
    <property type="match status" value="5"/>
</dbReference>
<dbReference type="EMBL" id="RCHS01001135">
    <property type="protein sequence ID" value="RMX55038.1"/>
    <property type="molecule type" value="Genomic_DNA"/>
</dbReference>
<dbReference type="SUPFAM" id="SSF52540">
    <property type="entry name" value="P-loop containing nucleoside triphosphate hydrolases"/>
    <property type="match status" value="1"/>
</dbReference>
<evidence type="ECO:0000256" key="3">
    <source>
        <dbReference type="ARBA" id="ARBA00022741"/>
    </source>
</evidence>
<evidence type="ECO:0000313" key="6">
    <source>
        <dbReference type="EMBL" id="RMX55038.1"/>
    </source>
</evidence>
<gene>
    <name evidence="6" type="ORF">pdam_00007239</name>
</gene>
<dbReference type="Pfam" id="PF08477">
    <property type="entry name" value="Roc"/>
    <property type="match status" value="1"/>
</dbReference>
<dbReference type="GO" id="GO:0031146">
    <property type="term" value="P:SCF-dependent proteasomal ubiquitin-dependent protein catabolic process"/>
    <property type="evidence" value="ECO:0007669"/>
    <property type="project" value="TreeGrafter"/>
</dbReference>
<dbReference type="AlphaFoldDB" id="A0A3M6UNV1"/>
<keyword evidence="7" id="KW-1185">Reference proteome</keyword>
<dbReference type="InterPro" id="IPR001611">
    <property type="entry name" value="Leu-rich_rpt"/>
</dbReference>
<evidence type="ECO:0000259" key="5">
    <source>
        <dbReference type="PROSITE" id="PS51424"/>
    </source>
</evidence>
<dbReference type="Gene3D" id="3.30.70.1390">
    <property type="entry name" value="ROC domain from the Parkinson's disease-associated leucine-rich repeat kinase 2"/>
    <property type="match status" value="1"/>
</dbReference>
<dbReference type="Gene3D" id="3.40.50.300">
    <property type="entry name" value="P-loop containing nucleotide triphosphate hydrolases"/>
    <property type="match status" value="1"/>
</dbReference>
<evidence type="ECO:0000256" key="2">
    <source>
        <dbReference type="ARBA" id="ARBA00022737"/>
    </source>
</evidence>
<keyword evidence="3" id="KW-0547">Nucleotide-binding</keyword>
<dbReference type="Pfam" id="PF13516">
    <property type="entry name" value="LRR_6"/>
    <property type="match status" value="1"/>
</dbReference>
<dbReference type="InterPro" id="IPR020859">
    <property type="entry name" value="ROC"/>
</dbReference>
<dbReference type="PROSITE" id="PS51424">
    <property type="entry name" value="ROC"/>
    <property type="match status" value="1"/>
</dbReference>
<organism evidence="6 7">
    <name type="scientific">Pocillopora damicornis</name>
    <name type="common">Cauliflower coral</name>
    <name type="synonym">Millepora damicornis</name>
    <dbReference type="NCBI Taxonomy" id="46731"/>
    <lineage>
        <taxon>Eukaryota</taxon>
        <taxon>Metazoa</taxon>
        <taxon>Cnidaria</taxon>
        <taxon>Anthozoa</taxon>
        <taxon>Hexacorallia</taxon>
        <taxon>Scleractinia</taxon>
        <taxon>Astrocoeniina</taxon>
        <taxon>Pocilloporidae</taxon>
        <taxon>Pocillopora</taxon>
    </lineage>
</organism>
<feature type="compositionally biased region" description="Polar residues" evidence="4">
    <location>
        <begin position="1219"/>
        <end position="1237"/>
    </location>
</feature>
<comment type="similarity">
    <text evidence="1">Belongs to the Toll-like receptor family.</text>
</comment>
<feature type="non-terminal residue" evidence="6">
    <location>
        <position position="1"/>
    </location>
</feature>
<accession>A0A3M6UNV1</accession>